<dbReference type="EMBL" id="HBFR01031812">
    <property type="protein sequence ID" value="CAD8895853.1"/>
    <property type="molecule type" value="Transcribed_RNA"/>
</dbReference>
<proteinExistence type="inferred from homology"/>
<dbReference type="Pfam" id="PF00141">
    <property type="entry name" value="peroxidase"/>
    <property type="match status" value="1"/>
</dbReference>
<dbReference type="AlphaFoldDB" id="A0A7S1BRL8"/>
<name>A0A7S1BRL8_9STRA</name>
<dbReference type="InterPro" id="IPR002016">
    <property type="entry name" value="Haem_peroxidase"/>
</dbReference>
<evidence type="ECO:0000256" key="2">
    <source>
        <dbReference type="ARBA" id="ARBA00022723"/>
    </source>
</evidence>
<dbReference type="PANTHER" id="PTHR31356:SF58">
    <property type="entry name" value="CYTOCHROME C PEROXIDASE, MITOCHONDRIAL"/>
    <property type="match status" value="1"/>
</dbReference>
<evidence type="ECO:0000259" key="7">
    <source>
        <dbReference type="PROSITE" id="PS50873"/>
    </source>
</evidence>
<dbReference type="InterPro" id="IPR019793">
    <property type="entry name" value="Peroxidases_heam-ligand_BS"/>
</dbReference>
<comment type="similarity">
    <text evidence="5">Belongs to the peroxidase family.</text>
</comment>
<gene>
    <name evidence="8" type="ORF">CHYS00102_LOCUS23067</name>
</gene>
<organism evidence="8">
    <name type="scientific">Corethron hystrix</name>
    <dbReference type="NCBI Taxonomy" id="216773"/>
    <lineage>
        <taxon>Eukaryota</taxon>
        <taxon>Sar</taxon>
        <taxon>Stramenopiles</taxon>
        <taxon>Ochrophyta</taxon>
        <taxon>Bacillariophyta</taxon>
        <taxon>Coscinodiscophyceae</taxon>
        <taxon>Corethrophycidae</taxon>
        <taxon>Corethrales</taxon>
        <taxon>Corethraceae</taxon>
        <taxon>Corethron</taxon>
    </lineage>
</organism>
<keyword evidence="2" id="KW-0479">Metal-binding</keyword>
<dbReference type="GO" id="GO:0004601">
    <property type="term" value="F:peroxidase activity"/>
    <property type="evidence" value="ECO:0007669"/>
    <property type="project" value="InterPro"/>
</dbReference>
<keyword evidence="3" id="KW-0560">Oxidoreductase</keyword>
<dbReference type="Gene3D" id="1.10.420.10">
    <property type="entry name" value="Peroxidase, domain 2"/>
    <property type="match status" value="1"/>
</dbReference>
<evidence type="ECO:0000256" key="6">
    <source>
        <dbReference type="SAM" id="MobiDB-lite"/>
    </source>
</evidence>
<evidence type="ECO:0000313" key="8">
    <source>
        <dbReference type="EMBL" id="CAD8895853.1"/>
    </source>
</evidence>
<dbReference type="GO" id="GO:0020037">
    <property type="term" value="F:heme binding"/>
    <property type="evidence" value="ECO:0007669"/>
    <property type="project" value="InterPro"/>
</dbReference>
<dbReference type="SUPFAM" id="SSF48113">
    <property type="entry name" value="Heme-dependent peroxidases"/>
    <property type="match status" value="1"/>
</dbReference>
<dbReference type="GO" id="GO:0034599">
    <property type="term" value="P:cellular response to oxidative stress"/>
    <property type="evidence" value="ECO:0007669"/>
    <property type="project" value="InterPro"/>
</dbReference>
<feature type="region of interest" description="Disordered" evidence="6">
    <location>
        <begin position="1"/>
        <end position="39"/>
    </location>
</feature>
<keyword evidence="4" id="KW-0408">Iron</keyword>
<dbReference type="InterPro" id="IPR044831">
    <property type="entry name" value="Ccp1-like"/>
</dbReference>
<feature type="domain" description="Plant heme peroxidase family profile" evidence="7">
    <location>
        <begin position="1"/>
        <end position="167"/>
    </location>
</feature>
<evidence type="ECO:0000256" key="5">
    <source>
        <dbReference type="RuleBase" id="RU004241"/>
    </source>
</evidence>
<evidence type="ECO:0000256" key="1">
    <source>
        <dbReference type="ARBA" id="ARBA00022617"/>
    </source>
</evidence>
<dbReference type="GO" id="GO:0042744">
    <property type="term" value="P:hydrogen peroxide catabolic process"/>
    <property type="evidence" value="ECO:0007669"/>
    <property type="project" value="TreeGrafter"/>
</dbReference>
<keyword evidence="1" id="KW-0349">Heme</keyword>
<reference evidence="8" key="1">
    <citation type="submission" date="2021-01" db="EMBL/GenBank/DDBJ databases">
        <authorList>
            <person name="Corre E."/>
            <person name="Pelletier E."/>
            <person name="Niang G."/>
            <person name="Scheremetjew M."/>
            <person name="Finn R."/>
            <person name="Kale V."/>
            <person name="Holt S."/>
            <person name="Cochrane G."/>
            <person name="Meng A."/>
            <person name="Brown T."/>
            <person name="Cohen L."/>
        </authorList>
    </citation>
    <scope>NUCLEOTIDE SEQUENCE</scope>
    <source>
        <strain evidence="8">308</strain>
    </source>
</reference>
<dbReference type="GO" id="GO:0046872">
    <property type="term" value="F:metal ion binding"/>
    <property type="evidence" value="ECO:0007669"/>
    <property type="project" value="UniProtKB-KW"/>
</dbReference>
<evidence type="ECO:0000256" key="3">
    <source>
        <dbReference type="ARBA" id="ARBA00023002"/>
    </source>
</evidence>
<dbReference type="GO" id="GO:0000302">
    <property type="term" value="P:response to reactive oxygen species"/>
    <property type="evidence" value="ECO:0007669"/>
    <property type="project" value="TreeGrafter"/>
</dbReference>
<dbReference type="PANTHER" id="PTHR31356">
    <property type="entry name" value="THYLAKOID LUMENAL 29 KDA PROTEIN, CHLOROPLASTIC-RELATED"/>
    <property type="match status" value="1"/>
</dbReference>
<protein>
    <recommendedName>
        <fullName evidence="7">Plant heme peroxidase family profile domain-containing protein</fullName>
    </recommendedName>
</protein>
<evidence type="ECO:0000256" key="4">
    <source>
        <dbReference type="ARBA" id="ARBA00023004"/>
    </source>
</evidence>
<accession>A0A7S1BRL8</accession>
<dbReference type="InterPro" id="IPR010255">
    <property type="entry name" value="Haem_peroxidase_sf"/>
</dbReference>
<dbReference type="FunFam" id="1.10.420.10:FF:000009">
    <property type="entry name" value="Ascorbate peroxidase"/>
    <property type="match status" value="1"/>
</dbReference>
<dbReference type="PROSITE" id="PS00435">
    <property type="entry name" value="PEROXIDASE_1"/>
    <property type="match status" value="1"/>
</dbReference>
<dbReference type="PRINTS" id="PR00458">
    <property type="entry name" value="PEROXIDASE"/>
</dbReference>
<sequence length="174" mass="19130">MGGPTIGWSSGRTDAMDPSAVTPDGRLPNADVGKAGAEPSDAGHLRDIFYRMGFDDREIVALSGAHALGRCHPTASGFDGPWTFTPTTFNNQYFVLLKSIPWKEREWSGPFQYEDSSGKLMMLATDLVLIQDKSFKKYVDKYAKDDSMFQKDFAAAFQKLEELGTSGLNPTAYA</sequence>
<dbReference type="PROSITE" id="PS50873">
    <property type="entry name" value="PEROXIDASE_4"/>
    <property type="match status" value="1"/>
</dbReference>